<protein>
    <submittedName>
        <fullName evidence="1">Uncharacterized protein</fullName>
    </submittedName>
</protein>
<dbReference type="EMBL" id="GG671811">
    <property type="protein sequence ID" value="EER18400.1"/>
    <property type="molecule type" value="Genomic_DNA"/>
</dbReference>
<dbReference type="Proteomes" id="UP000007800">
    <property type="component" value="Unassembled WGS sequence"/>
</dbReference>
<evidence type="ECO:0000313" key="2">
    <source>
        <dbReference type="Proteomes" id="UP000007800"/>
    </source>
</evidence>
<gene>
    <name evidence="1" type="ORF">Pmar_PMAR005311</name>
</gene>
<reference evidence="1 2" key="1">
    <citation type="submission" date="2008-07" db="EMBL/GenBank/DDBJ databases">
        <authorList>
            <person name="El-Sayed N."/>
            <person name="Caler E."/>
            <person name="Inman J."/>
            <person name="Amedeo P."/>
            <person name="Hass B."/>
            <person name="Wortman J."/>
        </authorList>
    </citation>
    <scope>NUCLEOTIDE SEQUENCE [LARGE SCALE GENOMIC DNA]</scope>
    <source>
        <strain evidence="2">ATCC 50983 / TXsc</strain>
    </source>
</reference>
<keyword evidence="2" id="KW-1185">Reference proteome</keyword>
<evidence type="ECO:0000313" key="1">
    <source>
        <dbReference type="EMBL" id="EER18400.1"/>
    </source>
</evidence>
<accession>C5KB74</accession>
<name>C5KB74_PERM5</name>
<dbReference type="RefSeq" id="XP_002786604.1">
    <property type="nucleotide sequence ID" value="XM_002786558.1"/>
</dbReference>
<dbReference type="GeneID" id="9049206"/>
<dbReference type="InParanoid" id="C5KB74"/>
<proteinExistence type="predicted"/>
<dbReference type="AlphaFoldDB" id="C5KB74"/>
<dbReference type="OrthoDB" id="10440514at2759"/>
<dbReference type="OMA" id="LVMNIRQ"/>
<organism evidence="2">
    <name type="scientific">Perkinsus marinus (strain ATCC 50983 / TXsc)</name>
    <dbReference type="NCBI Taxonomy" id="423536"/>
    <lineage>
        <taxon>Eukaryota</taxon>
        <taxon>Sar</taxon>
        <taxon>Alveolata</taxon>
        <taxon>Perkinsozoa</taxon>
        <taxon>Perkinsea</taxon>
        <taxon>Perkinsida</taxon>
        <taxon>Perkinsidae</taxon>
        <taxon>Perkinsus</taxon>
    </lineage>
</organism>
<sequence length="154" mass="17783">MDVICNGDEDCEEDINTIDFAVATVLLNETLRITRASRGRGEAASVEPARKRRTELLASLAKRRRVESPSGTRVGEGRPNMLVMNIRQQLDVLDMNLEKNNELVEFHQQQVTRYLEESILWERRLNAVEKEIEGLLDKKRRAGKIKEYQVDFAR</sequence>